<dbReference type="STRING" id="1477437.SAMN05444682_101520"/>
<keyword evidence="1" id="KW-0732">Signal</keyword>
<dbReference type="InterPro" id="IPR008979">
    <property type="entry name" value="Galactose-bd-like_sf"/>
</dbReference>
<dbReference type="SUPFAM" id="SSF49785">
    <property type="entry name" value="Galactose-binding domain-like"/>
    <property type="match status" value="1"/>
</dbReference>
<feature type="signal peptide" evidence="1">
    <location>
        <begin position="1"/>
        <end position="19"/>
    </location>
</feature>
<accession>A0A1I3DKK7</accession>
<gene>
    <name evidence="2" type="ORF">SAMN05444682_101520</name>
</gene>
<sequence length="982" mass="109650">MKNFTLLFLFVFALIHAYANEHKDVIIENNYFRYSVGADGTNLSFVDKSTGTDFLDHRTTSKIASLVIDGQSLVAESVSYQRGQLEIGFGSGVGKARVKISGEPDRMVFRVVSVPDRAESFTIINIPLTLDGQPYEAFSACVLSMNLFTHVRQLPPLQTHLWAQCYARFGFEGAEFVLLGLPQEKNLPVIRDVMANAKDIPLSREGGAWAQLNKEGYGSYLMNFGTLTEETVDEWIELCKSLGFNQIDSHGGGDFFEFGTLELNQTKWPDGWASFKRINEKLHANGISHIFHTYAFFIDKTSRYVTPVPHEDLGYAGTFTLAAPLDKAADEVVVNESTADISTVTGFHTENSVTLRIGDELIEFTGVTKTAPYKFIGLKRGANGTVPASHQVGSIGYHLSERFGRFVPGPNTKLFDEIAKKHADIVNQCAFDGIYLDAIDGSAVLGGKDDFWYYGSKFIFEMARHLKRRVGMEMSSMVHHWWHYRSRWQAWDRPVRGYKRFVDIHLASIKAPSLFLPDQIASNEWEHGIWRGHSPLIDKYAGVENGQTKLPLHLGWWGNQTWDPPQVEPTFPDDIEYLATKMIANNAGFSQLGGVDSATLAKNPLFKQAANILKQYETLRHQHYFSDSVLSRLRQPGKEFTLFKELDGGWNFRPITYRKHKVAGNGHPTASWVVANEFEKQPLMLRIEPLMSVKSYDDPSGIVLTDFSDTQQFDKAIRSTGVSASLATATERTGSGEVAGVLIGKNEGASPREGAYVNFENKYDSIVNLSGHQGLGVWVKGDGGGQLLNLSVRSPLHISHGAHGDHFIKIDFTGWKYFELVEIESSAISDYMWPDDSHFYVYDSYRHTVDFSAIESLQLWYNNLPEGKEVKTIIGPVKALPLVSTTIKNPSITVGGKKIVFPVTMESGMYLEFRSADDCKLYGSKGELIQEIHLTADIPELQTGNNEVQFSCEGPHDVNPRVQVTVINEGAPLENAHNSTIK</sequence>
<proteinExistence type="predicted"/>
<dbReference type="Proteomes" id="UP000198670">
    <property type="component" value="Unassembled WGS sequence"/>
</dbReference>
<dbReference type="AlphaFoldDB" id="A0A1I3DKK7"/>
<reference evidence="2 3" key="1">
    <citation type="submission" date="2016-10" db="EMBL/GenBank/DDBJ databases">
        <authorList>
            <person name="de Groot N.N."/>
        </authorList>
    </citation>
    <scope>NUCLEOTIDE SEQUENCE [LARGE SCALE GENOMIC DNA]</scope>
    <source>
        <strain evidence="2 3">RK1</strain>
    </source>
</reference>
<evidence type="ECO:0000313" key="2">
    <source>
        <dbReference type="EMBL" id="SFH87226.1"/>
    </source>
</evidence>
<evidence type="ECO:0000313" key="3">
    <source>
        <dbReference type="Proteomes" id="UP000198670"/>
    </source>
</evidence>
<keyword evidence="3" id="KW-1185">Reference proteome</keyword>
<dbReference type="OrthoDB" id="2484068at2"/>
<evidence type="ECO:0000256" key="1">
    <source>
        <dbReference type="SAM" id="SignalP"/>
    </source>
</evidence>
<feature type="chain" id="PRO_5011681576" evidence="1">
    <location>
        <begin position="20"/>
        <end position="982"/>
    </location>
</feature>
<dbReference type="RefSeq" id="WP_090623795.1">
    <property type="nucleotide sequence ID" value="NZ_FOQO01000001.1"/>
</dbReference>
<name>A0A1I3DKK7_9SPHI</name>
<organism evidence="2 3">
    <name type="scientific">Parapedobacter indicus</name>
    <dbReference type="NCBI Taxonomy" id="1477437"/>
    <lineage>
        <taxon>Bacteria</taxon>
        <taxon>Pseudomonadati</taxon>
        <taxon>Bacteroidota</taxon>
        <taxon>Sphingobacteriia</taxon>
        <taxon>Sphingobacteriales</taxon>
        <taxon>Sphingobacteriaceae</taxon>
        <taxon>Parapedobacter</taxon>
    </lineage>
</organism>
<dbReference type="EMBL" id="FOQO01000001">
    <property type="protein sequence ID" value="SFH87226.1"/>
    <property type="molecule type" value="Genomic_DNA"/>
</dbReference>
<protein>
    <submittedName>
        <fullName evidence="2">Uncharacterized protein</fullName>
    </submittedName>
</protein>